<evidence type="ECO:0000313" key="2">
    <source>
        <dbReference type="Proteomes" id="UP001206925"/>
    </source>
</evidence>
<accession>A0AAD5CIC1</accession>
<dbReference type="Proteomes" id="UP001206925">
    <property type="component" value="Unassembled WGS sequence"/>
</dbReference>
<name>A0AAD5CIC1_AMBAR</name>
<evidence type="ECO:0000313" key="1">
    <source>
        <dbReference type="EMBL" id="KAI7742388.1"/>
    </source>
</evidence>
<feature type="non-terminal residue" evidence="1">
    <location>
        <position position="105"/>
    </location>
</feature>
<dbReference type="Gene3D" id="3.80.10.10">
    <property type="entry name" value="Ribonuclease Inhibitor"/>
    <property type="match status" value="1"/>
</dbReference>
<comment type="caution">
    <text evidence="1">The sequence shown here is derived from an EMBL/GenBank/DDBJ whole genome shotgun (WGS) entry which is preliminary data.</text>
</comment>
<dbReference type="EMBL" id="JAMZMK010007999">
    <property type="protein sequence ID" value="KAI7742388.1"/>
    <property type="molecule type" value="Genomic_DNA"/>
</dbReference>
<dbReference type="AlphaFoldDB" id="A0AAD5CIC1"/>
<proteinExistence type="predicted"/>
<sequence length="105" mass="11977">FSTTIRNPLTISNEEALFAQSTKLPRNEVEVLKEIQKKIAIAGWDFDKDPCSDEGEWGYYVYCDCSVAENNTCHVTEIRLQGNMLSGSFPTPLTEMTTLQVRRRK</sequence>
<keyword evidence="2" id="KW-1185">Reference proteome</keyword>
<dbReference type="InterPro" id="IPR032675">
    <property type="entry name" value="LRR_dom_sf"/>
</dbReference>
<reference evidence="1" key="1">
    <citation type="submission" date="2022-06" db="EMBL/GenBank/DDBJ databases">
        <title>Uncovering the hologenomic basis of an extraordinary plant invasion.</title>
        <authorList>
            <person name="Bieker V.C."/>
            <person name="Martin M.D."/>
            <person name="Gilbert T."/>
            <person name="Hodgins K."/>
            <person name="Battlay P."/>
            <person name="Petersen B."/>
            <person name="Wilson J."/>
        </authorList>
    </citation>
    <scope>NUCLEOTIDE SEQUENCE</scope>
    <source>
        <strain evidence="1">AA19_3_7</strain>
        <tissue evidence="1">Leaf</tissue>
    </source>
</reference>
<gene>
    <name evidence="1" type="ORF">M8C21_015298</name>
</gene>
<organism evidence="1 2">
    <name type="scientific">Ambrosia artemisiifolia</name>
    <name type="common">Common ragweed</name>
    <dbReference type="NCBI Taxonomy" id="4212"/>
    <lineage>
        <taxon>Eukaryota</taxon>
        <taxon>Viridiplantae</taxon>
        <taxon>Streptophyta</taxon>
        <taxon>Embryophyta</taxon>
        <taxon>Tracheophyta</taxon>
        <taxon>Spermatophyta</taxon>
        <taxon>Magnoliopsida</taxon>
        <taxon>eudicotyledons</taxon>
        <taxon>Gunneridae</taxon>
        <taxon>Pentapetalae</taxon>
        <taxon>asterids</taxon>
        <taxon>campanulids</taxon>
        <taxon>Asterales</taxon>
        <taxon>Asteraceae</taxon>
        <taxon>Asteroideae</taxon>
        <taxon>Heliantheae alliance</taxon>
        <taxon>Heliantheae</taxon>
        <taxon>Ambrosia</taxon>
    </lineage>
</organism>
<protein>
    <submittedName>
        <fullName evidence="1">Uncharacterized protein</fullName>
    </submittedName>
</protein>